<dbReference type="InterPro" id="IPR021320">
    <property type="entry name" value="DUF2905"/>
</dbReference>
<dbReference type="HOGENOM" id="CLU_181383_0_1_0"/>
<dbReference type="PANTHER" id="PTHR36443:SF1">
    <property type="entry name" value="BSR5223 PROTEIN"/>
    <property type="match status" value="1"/>
</dbReference>
<comment type="caution">
    <text evidence="2">The sequence shown here is derived from an EMBL/GenBank/DDBJ whole genome shotgun (WGS) entry which is preliminary data.</text>
</comment>
<evidence type="ECO:0000313" key="3">
    <source>
        <dbReference type="Proteomes" id="UP000011704"/>
    </source>
</evidence>
<evidence type="ECO:0008006" key="4">
    <source>
        <dbReference type="Google" id="ProtNLM"/>
    </source>
</evidence>
<name>M1YYA7_NITG3</name>
<dbReference type="Proteomes" id="UP000011704">
    <property type="component" value="Unassembled WGS sequence"/>
</dbReference>
<accession>M1YYA7</accession>
<evidence type="ECO:0000256" key="1">
    <source>
        <dbReference type="SAM" id="Phobius"/>
    </source>
</evidence>
<proteinExistence type="predicted"/>
<feature type="transmembrane region" description="Helical" evidence="1">
    <location>
        <begin position="45"/>
        <end position="66"/>
    </location>
</feature>
<protein>
    <recommendedName>
        <fullName evidence="4">DUF2905 domain-containing protein</fullName>
    </recommendedName>
</protein>
<keyword evidence="1" id="KW-0472">Membrane</keyword>
<keyword evidence="3" id="KW-1185">Reference proteome</keyword>
<sequence length="68" mass="7674">MNVQRLLIVAGVVLLAVGLLWPWIGKLGLGRLPGDITIRRDNFSFYFPLTTCIVLSAVATLIFWLFRK</sequence>
<dbReference type="Pfam" id="PF11146">
    <property type="entry name" value="DUF2905"/>
    <property type="match status" value="1"/>
</dbReference>
<feature type="transmembrane region" description="Helical" evidence="1">
    <location>
        <begin position="7"/>
        <end position="25"/>
    </location>
</feature>
<evidence type="ECO:0000313" key="2">
    <source>
        <dbReference type="EMBL" id="CCQ90239.1"/>
    </source>
</evidence>
<keyword evidence="1" id="KW-1133">Transmembrane helix</keyword>
<dbReference type="EMBL" id="CAQJ01000029">
    <property type="protein sequence ID" value="CCQ90239.1"/>
    <property type="molecule type" value="Genomic_DNA"/>
</dbReference>
<organism evidence="2 3">
    <name type="scientific">Nitrospina gracilis (strain 3/211)</name>
    <dbReference type="NCBI Taxonomy" id="1266370"/>
    <lineage>
        <taxon>Bacteria</taxon>
        <taxon>Pseudomonadati</taxon>
        <taxon>Nitrospinota/Tectimicrobiota group</taxon>
        <taxon>Nitrospinota</taxon>
        <taxon>Nitrospinia</taxon>
        <taxon>Nitrospinales</taxon>
        <taxon>Nitrospinaceae</taxon>
        <taxon>Nitrospina</taxon>
    </lineage>
</organism>
<dbReference type="InParanoid" id="M1YYA7"/>
<reference evidence="2 3" key="1">
    <citation type="journal article" date="2013" name="Front. Microbiol.">
        <title>The genome of Nitrospina gracilis illuminates the metabolism and evolution of the major marine nitrite oxidizer.</title>
        <authorList>
            <person name="Luecker S."/>
            <person name="Nowka B."/>
            <person name="Rattei T."/>
            <person name="Spieck E."/>
            <person name="and Daims H."/>
        </authorList>
    </citation>
    <scope>NUCLEOTIDE SEQUENCE [LARGE SCALE GENOMIC DNA]</scope>
    <source>
        <strain evidence="2 3">3/211</strain>
    </source>
</reference>
<dbReference type="AlphaFoldDB" id="M1YYA7"/>
<dbReference type="RefSeq" id="WP_005007570.1">
    <property type="nucleotide sequence ID" value="NZ_HG422173.1"/>
</dbReference>
<dbReference type="STRING" id="1266370.NITGR_260044"/>
<keyword evidence="1" id="KW-0812">Transmembrane</keyword>
<gene>
    <name evidence="2" type="ORF">NITGR_260044</name>
</gene>
<dbReference type="PANTHER" id="PTHR36443">
    <property type="entry name" value="BSR5223 PROTEIN"/>
    <property type="match status" value="1"/>
</dbReference>